<organism evidence="11 12">
    <name type="scientific">Pseudoxanthobacter soli DSM 19599</name>
    <dbReference type="NCBI Taxonomy" id="1123029"/>
    <lineage>
        <taxon>Bacteria</taxon>
        <taxon>Pseudomonadati</taxon>
        <taxon>Pseudomonadota</taxon>
        <taxon>Alphaproteobacteria</taxon>
        <taxon>Hyphomicrobiales</taxon>
        <taxon>Segnochrobactraceae</taxon>
        <taxon>Pseudoxanthobacter</taxon>
    </lineage>
</organism>
<dbReference type="CDD" id="cd06261">
    <property type="entry name" value="TM_PBP2"/>
    <property type="match status" value="2"/>
</dbReference>
<evidence type="ECO:0000259" key="10">
    <source>
        <dbReference type="PROSITE" id="PS50928"/>
    </source>
</evidence>
<comment type="subcellular location">
    <subcellularLocation>
        <location evidence="1">Cell inner membrane</location>
        <topology evidence="1">Multi-pass membrane protein</topology>
    </subcellularLocation>
    <subcellularLocation>
        <location evidence="9">Cell membrane</location>
        <topology evidence="9">Multi-pass membrane protein</topology>
    </subcellularLocation>
</comment>
<evidence type="ECO:0000313" key="12">
    <source>
        <dbReference type="Proteomes" id="UP000186406"/>
    </source>
</evidence>
<dbReference type="AlphaFoldDB" id="A0A1M7ZN22"/>
<evidence type="ECO:0000256" key="1">
    <source>
        <dbReference type="ARBA" id="ARBA00004429"/>
    </source>
</evidence>
<keyword evidence="12" id="KW-1185">Reference proteome</keyword>
<dbReference type="InterPro" id="IPR000515">
    <property type="entry name" value="MetI-like"/>
</dbReference>
<evidence type="ECO:0000256" key="3">
    <source>
        <dbReference type="ARBA" id="ARBA00022448"/>
    </source>
</evidence>
<feature type="domain" description="ABC transmembrane type-1" evidence="10">
    <location>
        <begin position="97"/>
        <end position="390"/>
    </location>
</feature>
<comment type="similarity">
    <text evidence="2">Belongs to the binding-protein-dependent transport system permease family. HisMQ subfamily.</text>
</comment>
<gene>
    <name evidence="11" type="ORF">SAMN02745172_02926</name>
</gene>
<evidence type="ECO:0000256" key="2">
    <source>
        <dbReference type="ARBA" id="ARBA00010072"/>
    </source>
</evidence>
<dbReference type="PANTHER" id="PTHR30614:SF37">
    <property type="entry name" value="AMINO-ACID ABC TRANSPORTER PERMEASE PROTEIN YHDX-RELATED"/>
    <property type="match status" value="1"/>
</dbReference>
<dbReference type="NCBIfam" id="TIGR01726">
    <property type="entry name" value="HEQRo_perm_3TM"/>
    <property type="match status" value="1"/>
</dbReference>
<keyword evidence="5 9" id="KW-0812">Transmembrane</keyword>
<feature type="transmembrane region" description="Helical" evidence="9">
    <location>
        <begin position="270"/>
        <end position="289"/>
    </location>
</feature>
<dbReference type="InterPro" id="IPR035906">
    <property type="entry name" value="MetI-like_sf"/>
</dbReference>
<dbReference type="Pfam" id="PF00528">
    <property type="entry name" value="BPD_transp_1"/>
    <property type="match status" value="1"/>
</dbReference>
<feature type="transmembrane region" description="Helical" evidence="9">
    <location>
        <begin position="192"/>
        <end position="212"/>
    </location>
</feature>
<feature type="transmembrane region" description="Helical" evidence="9">
    <location>
        <begin position="344"/>
        <end position="362"/>
    </location>
</feature>
<keyword evidence="6" id="KW-0029">Amino-acid transport</keyword>
<dbReference type="InterPro" id="IPR043429">
    <property type="entry name" value="ArtM/GltK/GlnP/TcyL/YhdX-like"/>
</dbReference>
<dbReference type="STRING" id="1123029.SAMN02745172_02926"/>
<keyword evidence="4" id="KW-1003">Cell membrane</keyword>
<dbReference type="OrthoDB" id="9808531at2"/>
<name>A0A1M7ZN22_9HYPH</name>
<proteinExistence type="inferred from homology"/>
<keyword evidence="8 9" id="KW-0472">Membrane</keyword>
<dbReference type="Gene3D" id="1.10.3720.10">
    <property type="entry name" value="MetI-like"/>
    <property type="match status" value="1"/>
</dbReference>
<evidence type="ECO:0000256" key="4">
    <source>
        <dbReference type="ARBA" id="ARBA00022475"/>
    </source>
</evidence>
<dbReference type="GO" id="GO:0006865">
    <property type="term" value="P:amino acid transport"/>
    <property type="evidence" value="ECO:0007669"/>
    <property type="project" value="UniProtKB-KW"/>
</dbReference>
<dbReference type="InterPro" id="IPR010065">
    <property type="entry name" value="AA_ABC_transptr_permease_3TM"/>
</dbReference>
<dbReference type="RefSeq" id="WP_073629889.1">
    <property type="nucleotide sequence ID" value="NZ_FRXO01000005.1"/>
</dbReference>
<feature type="transmembrane region" description="Helical" evidence="9">
    <location>
        <begin position="368"/>
        <end position="393"/>
    </location>
</feature>
<dbReference type="PROSITE" id="PS50928">
    <property type="entry name" value="ABC_TM1"/>
    <property type="match status" value="1"/>
</dbReference>
<sequence length="402" mass="42902">MAMESLPATAKVKDAGKGRASLINDPKIRGLFFQIVLIGLVVAVAYIGISNAVANLRAQNIASGFGFWDRPAGFAISQTLIDYSPASSYGRAFFVGLLNTLLVGAVGIVLATILGFVVGIARLSPNWLLSRIATAYVDVLRNIPLLLQLLFWYFAVLKSLPAPRQSLDLGLGISLNIRGLFLPRPVFGEGSGLFDIAVIVAIVAIVGLRTWARRRQDATGQQFPVLWTSLALIIGLPFLALAVTGFPVHFDVPRLQGFNFVGGITLIPELVALILGLVLFTAAFIAEIVRSGIVAVSKGQSEAAGALGLHPGQTLRLVVIPQAMRVIVPPLTSQYLNLVKNSSLAVAIGYPDLVAVFAGTVLNQTGQAVEVITITMLVYLTISLSTSAFMNWFNARIALVER</sequence>
<dbReference type="EMBL" id="FRXO01000005">
    <property type="protein sequence ID" value="SHO66271.1"/>
    <property type="molecule type" value="Genomic_DNA"/>
</dbReference>
<feature type="transmembrane region" description="Helical" evidence="9">
    <location>
        <begin position="224"/>
        <end position="250"/>
    </location>
</feature>
<accession>A0A1M7ZN22</accession>
<reference evidence="11 12" key="1">
    <citation type="submission" date="2016-12" db="EMBL/GenBank/DDBJ databases">
        <authorList>
            <person name="Song W.-J."/>
            <person name="Kurnit D.M."/>
        </authorList>
    </citation>
    <scope>NUCLEOTIDE SEQUENCE [LARGE SCALE GENOMIC DNA]</scope>
    <source>
        <strain evidence="11 12">DSM 19599</strain>
    </source>
</reference>
<evidence type="ECO:0000313" key="11">
    <source>
        <dbReference type="EMBL" id="SHO66271.1"/>
    </source>
</evidence>
<feature type="transmembrane region" description="Helical" evidence="9">
    <location>
        <begin position="92"/>
        <end position="121"/>
    </location>
</feature>
<dbReference type="GO" id="GO:0043190">
    <property type="term" value="C:ATP-binding cassette (ABC) transporter complex"/>
    <property type="evidence" value="ECO:0007669"/>
    <property type="project" value="InterPro"/>
</dbReference>
<keyword evidence="7 9" id="KW-1133">Transmembrane helix</keyword>
<evidence type="ECO:0000256" key="8">
    <source>
        <dbReference type="ARBA" id="ARBA00023136"/>
    </source>
</evidence>
<dbReference type="PANTHER" id="PTHR30614">
    <property type="entry name" value="MEMBRANE COMPONENT OF AMINO ACID ABC TRANSPORTER"/>
    <property type="match status" value="1"/>
</dbReference>
<evidence type="ECO:0000256" key="7">
    <source>
        <dbReference type="ARBA" id="ARBA00022989"/>
    </source>
</evidence>
<dbReference type="Proteomes" id="UP000186406">
    <property type="component" value="Unassembled WGS sequence"/>
</dbReference>
<keyword evidence="3 9" id="KW-0813">Transport</keyword>
<evidence type="ECO:0000256" key="6">
    <source>
        <dbReference type="ARBA" id="ARBA00022970"/>
    </source>
</evidence>
<protein>
    <submittedName>
        <fullName evidence="11">General L-amino acid transport system permease protein</fullName>
    </submittedName>
</protein>
<feature type="transmembrane region" description="Helical" evidence="9">
    <location>
        <begin position="31"/>
        <end position="49"/>
    </location>
</feature>
<dbReference type="SUPFAM" id="SSF161098">
    <property type="entry name" value="MetI-like"/>
    <property type="match status" value="1"/>
</dbReference>
<dbReference type="GO" id="GO:0022857">
    <property type="term" value="F:transmembrane transporter activity"/>
    <property type="evidence" value="ECO:0007669"/>
    <property type="project" value="InterPro"/>
</dbReference>
<evidence type="ECO:0000256" key="9">
    <source>
        <dbReference type="RuleBase" id="RU363032"/>
    </source>
</evidence>
<evidence type="ECO:0000256" key="5">
    <source>
        <dbReference type="ARBA" id="ARBA00022692"/>
    </source>
</evidence>